<dbReference type="EMBL" id="MCFH01000110">
    <property type="protein sequence ID" value="ORX39485.1"/>
    <property type="molecule type" value="Genomic_DNA"/>
</dbReference>
<feature type="compositionally biased region" description="Basic and acidic residues" evidence="1">
    <location>
        <begin position="770"/>
        <end position="782"/>
    </location>
</feature>
<feature type="compositionally biased region" description="Basic and acidic residues" evidence="1">
    <location>
        <begin position="232"/>
        <end position="263"/>
    </location>
</feature>
<protein>
    <submittedName>
        <fullName evidence="2">Uncharacterized protein</fullName>
    </submittedName>
</protein>
<feature type="compositionally biased region" description="Basic and acidic residues" evidence="1">
    <location>
        <begin position="802"/>
        <end position="816"/>
    </location>
</feature>
<keyword evidence="3" id="KW-1185">Reference proteome</keyword>
<evidence type="ECO:0000313" key="2">
    <source>
        <dbReference type="EMBL" id="ORX39485.1"/>
    </source>
</evidence>
<feature type="compositionally biased region" description="Basic and acidic residues" evidence="1">
    <location>
        <begin position="846"/>
        <end position="879"/>
    </location>
</feature>
<reference evidence="2 3" key="2">
    <citation type="submission" date="2016-08" db="EMBL/GenBank/DDBJ databases">
        <title>Pervasive Adenine N6-methylation of Active Genes in Fungi.</title>
        <authorList>
            <consortium name="DOE Joint Genome Institute"/>
            <person name="Mondo S.J."/>
            <person name="Dannebaum R.O."/>
            <person name="Kuo R.C."/>
            <person name="Labutti K."/>
            <person name="Haridas S."/>
            <person name="Kuo A."/>
            <person name="Salamov A."/>
            <person name="Ahrendt S.R."/>
            <person name="Lipzen A."/>
            <person name="Sullivan W."/>
            <person name="Andreopoulos W.B."/>
            <person name="Clum A."/>
            <person name="Lindquist E."/>
            <person name="Daum C."/>
            <person name="Ramamoorthy G.K."/>
            <person name="Gryganskyi A."/>
            <person name="Culley D."/>
            <person name="Magnuson J.K."/>
            <person name="James T.Y."/>
            <person name="O'Malley M.A."/>
            <person name="Stajich J.E."/>
            <person name="Spatafora J.W."/>
            <person name="Visel A."/>
            <person name="Grigoriev I.V."/>
        </authorList>
    </citation>
    <scope>NUCLEOTIDE SEQUENCE [LARGE SCALE GENOMIC DNA]</scope>
    <source>
        <strain evidence="3">finn</strain>
    </source>
</reference>
<evidence type="ECO:0000256" key="1">
    <source>
        <dbReference type="SAM" id="MobiDB-lite"/>
    </source>
</evidence>
<feature type="compositionally biased region" description="Basic and acidic residues" evidence="1">
    <location>
        <begin position="721"/>
        <end position="755"/>
    </location>
</feature>
<feature type="region of interest" description="Disordered" evidence="1">
    <location>
        <begin position="218"/>
        <end position="290"/>
    </location>
</feature>
<reference evidence="2 3" key="1">
    <citation type="submission" date="2016-08" db="EMBL/GenBank/DDBJ databases">
        <title>Genomes of anaerobic fungi encode conserved fungal cellulosomes for biomass hydrolysis.</title>
        <authorList>
            <consortium name="DOE Joint Genome Institute"/>
            <person name="Haitjema C.H."/>
            <person name="Gilmore S.P."/>
            <person name="Henske J.K."/>
            <person name="Solomon K.V."/>
            <person name="De Groot R."/>
            <person name="Kuo A."/>
            <person name="Mondo S.J."/>
            <person name="Salamov A.A."/>
            <person name="Labutti K."/>
            <person name="Zhao Z."/>
            <person name="Chiniquy J."/>
            <person name="Barry K."/>
            <person name="Brewer H.M."/>
            <person name="Purvine S.O."/>
            <person name="Wright A.T."/>
            <person name="Boxma B."/>
            <person name="Van Alen T."/>
            <person name="Hackstein J.H."/>
            <person name="Baker S.E."/>
            <person name="Grigoriev I.V."/>
            <person name="O'Malley M.A."/>
        </authorList>
    </citation>
    <scope>NUCLEOTIDE SEQUENCE [LARGE SCALE GENOMIC DNA]</scope>
    <source>
        <strain evidence="3">finn</strain>
    </source>
</reference>
<feature type="region of interest" description="Disordered" evidence="1">
    <location>
        <begin position="671"/>
        <end position="826"/>
    </location>
</feature>
<evidence type="ECO:0000313" key="3">
    <source>
        <dbReference type="Proteomes" id="UP000193719"/>
    </source>
</evidence>
<comment type="caution">
    <text evidence="2">The sequence shown here is derived from an EMBL/GenBank/DDBJ whole genome shotgun (WGS) entry which is preliminary data.</text>
</comment>
<feature type="compositionally biased region" description="Basic and acidic residues" evidence="1">
    <location>
        <begin position="456"/>
        <end position="473"/>
    </location>
</feature>
<sequence>MNTTSTRYPVIVATPNDAIKYSQARNKEEQLHHIKKKKTFEKVKKIFGKIVKKKKNDKIKVDEQYCFSIMDDDTKTDSGYNATESLNEDSFSEYTTSNYFSRFEPPSPSITTNQEIVQYNPNMNKKHSRLNFVKKLKEKRVAKKAKKRYRENLQNATLSFNNSDLTVQNSVTSPRLYETPNYNYMTESPMLKYKNSGLTYLNSNEDLNKVKDYASSIYSDDSFNLPDDEENTTDKSEDEKERPSSMEVEINGKEKNNGREKKFNNPRYKGHFEDSDEEEKSKPKQPALPMQRPLAYMKKNWDNPFGRISFIEYTIEKQKEKEKEMNKKNQNINKFNIVTKPPLKNNITKNGQMIVSKRSISSLSASLNKSRQEEVHNAAIRARENSLKKLANQNTNKVDNNNATTTTATTITTTTTTTAINNNKDTDDNHITNNNENKKETDSNDSIVIPPRPKNNLKDDGPKRNSMNNDDKRASVYSVTNLIKYSDFYDHPNDTSYSTIQPDDHYNQVINQYNKYKNKEPSKDDDQNNYDSDVMDKEEDNAYNTNIINFNISDELDVEGKDIKLSVKKSSNGINNKSDHRKAIITELANDTLENNENNETEEAAPANDIEYNPYLPSIPSAKYLLNNPRLVRNRVINIDDNNFNVLKHVNTLKANRKSIIEAELRAKKEIESEKRKEKIKKEEEKLKETQDDDNTEQIEKKETEKDEEDNSAEEINSPRYPEDHYREYYEKEAVKPPEEKGIDDALAESKDKAKGKSISEIVTKVFSKNNEEAKNPEDEKSTTLVTSPNDETSSVKSKSTQKPEENKEENKKEDNINNNTTISTRLFNLLKVPTKYLYNEEKEDNNENEKTTTGKEKGKEKEGNEVKNKENKEKEDVISNHVLSPKGSPIKPYIQAINGSTKLVRSASLSHAKRHKQQINESKFRNMKNLDRNNSTRTVESAINIGTSQENENINVMRSKSTMDKAYSNTATFDDEDDNENSDADRTIILEKKTNVEPDKALTINSKSKEEDKDEKPIFSENYLYNEPELELNEFNIKDENIASKIHNLQNDIILEEEEEKEDILVKIQAEMNKRFQKEYDDDKDKNSKEIAETFSIASCSTFSSAI</sequence>
<accession>A0A1Y1UQR0</accession>
<organism evidence="2 3">
    <name type="scientific">Piromyces finnis</name>
    <dbReference type="NCBI Taxonomy" id="1754191"/>
    <lineage>
        <taxon>Eukaryota</taxon>
        <taxon>Fungi</taxon>
        <taxon>Fungi incertae sedis</taxon>
        <taxon>Chytridiomycota</taxon>
        <taxon>Chytridiomycota incertae sedis</taxon>
        <taxon>Neocallimastigomycetes</taxon>
        <taxon>Neocallimastigales</taxon>
        <taxon>Neocallimastigaceae</taxon>
        <taxon>Piromyces</taxon>
    </lineage>
</organism>
<name>A0A1Y1UQR0_9FUNG</name>
<dbReference type="AlphaFoldDB" id="A0A1Y1UQR0"/>
<feature type="compositionally biased region" description="Polar residues" evidence="1">
    <location>
        <begin position="783"/>
        <end position="801"/>
    </location>
</feature>
<dbReference type="STRING" id="1754191.A0A1Y1UQR0"/>
<proteinExistence type="predicted"/>
<gene>
    <name evidence="2" type="ORF">BCR36DRAFT_407620</name>
</gene>
<feature type="compositionally biased region" description="Basic and acidic residues" evidence="1">
    <location>
        <begin position="424"/>
        <end position="442"/>
    </location>
</feature>
<feature type="region of interest" description="Disordered" evidence="1">
    <location>
        <begin position="839"/>
        <end position="891"/>
    </location>
</feature>
<dbReference type="OrthoDB" id="2161118at2759"/>
<feature type="compositionally biased region" description="Basic and acidic residues" evidence="1">
    <location>
        <begin position="671"/>
        <end position="690"/>
    </location>
</feature>
<dbReference type="Proteomes" id="UP000193719">
    <property type="component" value="Unassembled WGS sequence"/>
</dbReference>
<feature type="region of interest" description="Disordered" evidence="1">
    <location>
        <begin position="419"/>
        <end position="473"/>
    </location>
</feature>